<dbReference type="Pfam" id="PF02518">
    <property type="entry name" value="HATPase_c"/>
    <property type="match status" value="1"/>
</dbReference>
<dbReference type="InterPro" id="IPR004358">
    <property type="entry name" value="Sig_transdc_His_kin-like_C"/>
</dbReference>
<evidence type="ECO:0000259" key="14">
    <source>
        <dbReference type="PROSITE" id="PS50885"/>
    </source>
</evidence>
<dbReference type="PROSITE" id="PS50109">
    <property type="entry name" value="HIS_KIN"/>
    <property type="match status" value="1"/>
</dbReference>
<evidence type="ECO:0000256" key="12">
    <source>
        <dbReference type="SAM" id="Phobius"/>
    </source>
</evidence>
<reference evidence="15 16" key="1">
    <citation type="submission" date="2019-04" db="EMBL/GenBank/DDBJ databases">
        <authorList>
            <person name="Van Vliet M D."/>
        </authorList>
    </citation>
    <scope>NUCLEOTIDE SEQUENCE [LARGE SCALE GENOMIC DNA]</scope>
    <source>
        <strain evidence="15 16">F1</strain>
    </source>
</reference>
<dbReference type="PROSITE" id="PS50885">
    <property type="entry name" value="HAMP"/>
    <property type="match status" value="1"/>
</dbReference>
<dbReference type="GO" id="GO:0005886">
    <property type="term" value="C:plasma membrane"/>
    <property type="evidence" value="ECO:0007669"/>
    <property type="project" value="TreeGrafter"/>
</dbReference>
<dbReference type="CDD" id="cd06225">
    <property type="entry name" value="HAMP"/>
    <property type="match status" value="1"/>
</dbReference>
<dbReference type="Gene3D" id="3.30.565.10">
    <property type="entry name" value="Histidine kinase-like ATPase, C-terminal domain"/>
    <property type="match status" value="1"/>
</dbReference>
<feature type="transmembrane region" description="Helical" evidence="12">
    <location>
        <begin position="183"/>
        <end position="203"/>
    </location>
</feature>
<dbReference type="SUPFAM" id="SSF55874">
    <property type="entry name" value="ATPase domain of HSP90 chaperone/DNA topoisomerase II/histidine kinase"/>
    <property type="match status" value="1"/>
</dbReference>
<protein>
    <recommendedName>
        <fullName evidence="3">histidine kinase</fullName>
        <ecNumber evidence="3">2.7.13.3</ecNumber>
    </recommendedName>
</protein>
<keyword evidence="6 12" id="KW-0812">Transmembrane</keyword>
<comment type="catalytic activity">
    <reaction evidence="1">
        <text>ATP + protein L-histidine = ADP + protein N-phospho-L-histidine.</text>
        <dbReference type="EC" id="2.7.13.3"/>
    </reaction>
</comment>
<evidence type="ECO:0000256" key="5">
    <source>
        <dbReference type="ARBA" id="ARBA00022679"/>
    </source>
</evidence>
<accession>A0A6C2U5H0</accession>
<dbReference type="SMART" id="SM00387">
    <property type="entry name" value="HATPase_c"/>
    <property type="match status" value="1"/>
</dbReference>
<name>A0A6C2U5H0_PONDE</name>
<organism evidence="15 16">
    <name type="scientific">Pontiella desulfatans</name>
    <dbReference type="NCBI Taxonomy" id="2750659"/>
    <lineage>
        <taxon>Bacteria</taxon>
        <taxon>Pseudomonadati</taxon>
        <taxon>Kiritimatiellota</taxon>
        <taxon>Kiritimatiellia</taxon>
        <taxon>Kiritimatiellales</taxon>
        <taxon>Pontiellaceae</taxon>
        <taxon>Pontiella</taxon>
    </lineage>
</organism>
<evidence type="ECO:0000256" key="8">
    <source>
        <dbReference type="ARBA" id="ARBA00022989"/>
    </source>
</evidence>
<dbReference type="PRINTS" id="PR00344">
    <property type="entry name" value="BCTRLSENSOR"/>
</dbReference>
<evidence type="ECO:0000256" key="7">
    <source>
        <dbReference type="ARBA" id="ARBA00022777"/>
    </source>
</evidence>
<dbReference type="InterPro" id="IPR003661">
    <property type="entry name" value="HisK_dim/P_dom"/>
</dbReference>
<evidence type="ECO:0000256" key="9">
    <source>
        <dbReference type="ARBA" id="ARBA00023012"/>
    </source>
</evidence>
<dbReference type="AlphaFoldDB" id="A0A6C2U5H0"/>
<dbReference type="CDD" id="cd00075">
    <property type="entry name" value="HATPase"/>
    <property type="match status" value="1"/>
</dbReference>
<dbReference type="SUPFAM" id="SSF158472">
    <property type="entry name" value="HAMP domain-like"/>
    <property type="match status" value="1"/>
</dbReference>
<keyword evidence="8 12" id="KW-1133">Transmembrane helix</keyword>
<evidence type="ECO:0000313" key="16">
    <source>
        <dbReference type="Proteomes" id="UP000366872"/>
    </source>
</evidence>
<dbReference type="InterPro" id="IPR003660">
    <property type="entry name" value="HAMP_dom"/>
</dbReference>
<proteinExistence type="predicted"/>
<dbReference type="Gene3D" id="1.10.287.130">
    <property type="match status" value="1"/>
</dbReference>
<feature type="domain" description="Histidine kinase" evidence="13">
    <location>
        <begin position="265"/>
        <end position="478"/>
    </location>
</feature>
<dbReference type="InterPro" id="IPR003594">
    <property type="entry name" value="HATPase_dom"/>
</dbReference>
<keyword evidence="9" id="KW-0902">Two-component regulatory system</keyword>
<feature type="domain" description="HAMP" evidence="14">
    <location>
        <begin position="204"/>
        <end position="257"/>
    </location>
</feature>
<evidence type="ECO:0000313" key="15">
    <source>
        <dbReference type="EMBL" id="VGO15240.1"/>
    </source>
</evidence>
<dbReference type="Pfam" id="PF00512">
    <property type="entry name" value="HisKA"/>
    <property type="match status" value="1"/>
</dbReference>
<evidence type="ECO:0000256" key="11">
    <source>
        <dbReference type="SAM" id="MobiDB-lite"/>
    </source>
</evidence>
<dbReference type="FunFam" id="3.30.565.10:FF:000006">
    <property type="entry name" value="Sensor histidine kinase WalK"/>
    <property type="match status" value="1"/>
</dbReference>
<dbReference type="Gene3D" id="6.10.340.10">
    <property type="match status" value="1"/>
</dbReference>
<comment type="subcellular location">
    <subcellularLocation>
        <location evidence="2">Membrane</location>
        <topology evidence="2">Multi-pass membrane protein</topology>
    </subcellularLocation>
</comment>
<dbReference type="CDD" id="cd00082">
    <property type="entry name" value="HisKA"/>
    <property type="match status" value="1"/>
</dbReference>
<dbReference type="SMART" id="SM00388">
    <property type="entry name" value="HisKA"/>
    <property type="match status" value="1"/>
</dbReference>
<gene>
    <name evidence="15" type="primary">czcS_3</name>
    <name evidence="15" type="ORF">PDESU_03822</name>
</gene>
<dbReference type="GO" id="GO:0000155">
    <property type="term" value="F:phosphorelay sensor kinase activity"/>
    <property type="evidence" value="ECO:0007669"/>
    <property type="project" value="InterPro"/>
</dbReference>
<keyword evidence="7" id="KW-0418">Kinase</keyword>
<evidence type="ECO:0000259" key="13">
    <source>
        <dbReference type="PROSITE" id="PS50109"/>
    </source>
</evidence>
<feature type="compositionally biased region" description="Basic and acidic residues" evidence="11">
    <location>
        <begin position="119"/>
        <end position="133"/>
    </location>
</feature>
<keyword evidence="10 12" id="KW-0472">Membrane</keyword>
<dbReference type="InterPro" id="IPR036097">
    <property type="entry name" value="HisK_dim/P_sf"/>
</dbReference>
<feature type="region of interest" description="Disordered" evidence="11">
    <location>
        <begin position="109"/>
        <end position="139"/>
    </location>
</feature>
<dbReference type="Pfam" id="PF00672">
    <property type="entry name" value="HAMP"/>
    <property type="match status" value="1"/>
</dbReference>
<dbReference type="EMBL" id="CAAHFG010000002">
    <property type="protein sequence ID" value="VGO15240.1"/>
    <property type="molecule type" value="Genomic_DNA"/>
</dbReference>
<keyword evidence="5" id="KW-0808">Transferase</keyword>
<evidence type="ECO:0000256" key="1">
    <source>
        <dbReference type="ARBA" id="ARBA00000085"/>
    </source>
</evidence>
<dbReference type="PANTHER" id="PTHR45436">
    <property type="entry name" value="SENSOR HISTIDINE KINASE YKOH"/>
    <property type="match status" value="1"/>
</dbReference>
<dbReference type="InterPro" id="IPR050428">
    <property type="entry name" value="TCS_sensor_his_kinase"/>
</dbReference>
<evidence type="ECO:0000256" key="2">
    <source>
        <dbReference type="ARBA" id="ARBA00004141"/>
    </source>
</evidence>
<evidence type="ECO:0000256" key="10">
    <source>
        <dbReference type="ARBA" id="ARBA00023136"/>
    </source>
</evidence>
<dbReference type="SUPFAM" id="SSF47384">
    <property type="entry name" value="Homodimeric domain of signal transducing histidine kinase"/>
    <property type="match status" value="1"/>
</dbReference>
<sequence length="479" mass="52912">MIRSFKLKIALFSVLLSGALLTGFGLFFIQMSYRIGIDRIDRELRALVDADMGKSQPSNHWNRFNDSLTGFFGDAADKQFLLRVSDKKNQPLFESAQWEKELVGAVLPSAPKAPPAEVPSEKQRTGRQRKSDRPPPTVLPLSEARFITINSWRIMTVGNAEITAQLGISLEPLNAEIARFRNALLLAVPVALLLMIGGGWLLAQLALRPVNAIARTARKVSALHLDERIPATRADHEFRQLIDLINEMLGRLEASFQQAVRFSADAAHELKTPLTILQGQLEAALQSAPDGSGDQRTYKEALDEVQRLKTIIRKLLLLAQADSGRLPLNAATIDFSQMIENLVEDIGILNPELEVAADVQPNVNIEADEELIEQVIQNLASNAVKFSEGESPITLSLTAGEQVEFTISNRGQGIPEEDNDRIFERFYRTDKAHSRKTDGTGLGLSLAREIAHAHGGTLELLNPAGRETTFSLKLPNRNQ</sequence>
<dbReference type="EC" id="2.7.13.3" evidence="3"/>
<dbReference type="InterPro" id="IPR036890">
    <property type="entry name" value="HATPase_C_sf"/>
</dbReference>
<dbReference type="SMART" id="SM00304">
    <property type="entry name" value="HAMP"/>
    <property type="match status" value="1"/>
</dbReference>
<keyword evidence="4" id="KW-0597">Phosphoprotein</keyword>
<dbReference type="PANTHER" id="PTHR45436:SF15">
    <property type="entry name" value="SENSOR HISTIDINE KINASE CUSS"/>
    <property type="match status" value="1"/>
</dbReference>
<evidence type="ECO:0000256" key="4">
    <source>
        <dbReference type="ARBA" id="ARBA00022553"/>
    </source>
</evidence>
<evidence type="ECO:0000256" key="6">
    <source>
        <dbReference type="ARBA" id="ARBA00022692"/>
    </source>
</evidence>
<evidence type="ECO:0000256" key="3">
    <source>
        <dbReference type="ARBA" id="ARBA00012438"/>
    </source>
</evidence>
<dbReference type="RefSeq" id="WP_136080823.1">
    <property type="nucleotide sequence ID" value="NZ_CAAHFG010000002.1"/>
</dbReference>
<keyword evidence="16" id="KW-1185">Reference proteome</keyword>
<dbReference type="Proteomes" id="UP000366872">
    <property type="component" value="Unassembled WGS sequence"/>
</dbReference>
<dbReference type="InterPro" id="IPR005467">
    <property type="entry name" value="His_kinase_dom"/>
</dbReference>
<feature type="transmembrane region" description="Helical" evidence="12">
    <location>
        <begin position="6"/>
        <end position="29"/>
    </location>
</feature>